<dbReference type="Proteomes" id="UP000233551">
    <property type="component" value="Unassembled WGS sequence"/>
</dbReference>
<gene>
    <name evidence="3" type="ORF">CRG98_041408</name>
</gene>
<keyword evidence="1" id="KW-0175">Coiled coil</keyword>
<dbReference type="InterPro" id="IPR046349">
    <property type="entry name" value="C1-like_sf"/>
</dbReference>
<evidence type="ECO:0000313" key="4">
    <source>
        <dbReference type="Proteomes" id="UP000233551"/>
    </source>
</evidence>
<sequence length="250" mass="27113">MTGHRNLDNLNAMAAANQSTGPDGPTNSMPARAATSASTSPAPTSLAISSSIPTTLPILSPSESHNGSTDAPFATLISSASTSAATPVDSTLTRTSFHFHCGPLLFPKAINSACHIHALSLMASYVQQWANKQYCDISEKMRNPKHPVYCCIECGFVAHVSCTLNEVLPSVIEEYEKEAKLRENLKHDLGLQRINMRIQDDRDEEERLVAELEKITARLDILKVNRAEYVASLLPELNCADCSTTMQPSA</sequence>
<comment type="caution">
    <text evidence="3">The sequence shown here is derived from an EMBL/GenBank/DDBJ whole genome shotgun (WGS) entry which is preliminary data.</text>
</comment>
<feature type="compositionally biased region" description="Low complexity" evidence="2">
    <location>
        <begin position="33"/>
        <end position="46"/>
    </location>
</feature>
<protein>
    <submittedName>
        <fullName evidence="3">Uncharacterized protein</fullName>
    </submittedName>
</protein>
<organism evidence="3 4">
    <name type="scientific">Punica granatum</name>
    <name type="common">Pomegranate</name>
    <dbReference type="NCBI Taxonomy" id="22663"/>
    <lineage>
        <taxon>Eukaryota</taxon>
        <taxon>Viridiplantae</taxon>
        <taxon>Streptophyta</taxon>
        <taxon>Embryophyta</taxon>
        <taxon>Tracheophyta</taxon>
        <taxon>Spermatophyta</taxon>
        <taxon>Magnoliopsida</taxon>
        <taxon>eudicotyledons</taxon>
        <taxon>Gunneridae</taxon>
        <taxon>Pentapetalae</taxon>
        <taxon>rosids</taxon>
        <taxon>malvids</taxon>
        <taxon>Myrtales</taxon>
        <taxon>Lythraceae</taxon>
        <taxon>Punica</taxon>
    </lineage>
</organism>
<name>A0A2I0I2F9_PUNGR</name>
<dbReference type="AlphaFoldDB" id="A0A2I0I2F9"/>
<evidence type="ECO:0000256" key="2">
    <source>
        <dbReference type="SAM" id="MobiDB-lite"/>
    </source>
</evidence>
<dbReference type="PANTHER" id="PTHR32410:SF203">
    <property type="entry name" value="CYSTEINE_HISTIDINE-RICH C1 DOMAIN FAMILY PROTEIN"/>
    <property type="match status" value="1"/>
</dbReference>
<dbReference type="EMBL" id="PGOL01004197">
    <property type="protein sequence ID" value="PKI38155.1"/>
    <property type="molecule type" value="Genomic_DNA"/>
</dbReference>
<proteinExistence type="predicted"/>
<reference evidence="3 4" key="1">
    <citation type="submission" date="2017-11" db="EMBL/GenBank/DDBJ databases">
        <title>De-novo sequencing of pomegranate (Punica granatum L.) genome.</title>
        <authorList>
            <person name="Akparov Z."/>
            <person name="Amiraslanov A."/>
            <person name="Hajiyeva S."/>
            <person name="Abbasov M."/>
            <person name="Kaur K."/>
            <person name="Hamwieh A."/>
            <person name="Solovyev V."/>
            <person name="Salamov A."/>
            <person name="Braich B."/>
            <person name="Kosarev P."/>
            <person name="Mahmoud A."/>
            <person name="Hajiyev E."/>
            <person name="Babayeva S."/>
            <person name="Izzatullayeva V."/>
            <person name="Mammadov A."/>
            <person name="Mammadov A."/>
            <person name="Sharifova S."/>
            <person name="Ojaghi J."/>
            <person name="Eynullazada K."/>
            <person name="Bayramov B."/>
            <person name="Abdulazimova A."/>
            <person name="Shahmuradov I."/>
        </authorList>
    </citation>
    <scope>NUCLEOTIDE SEQUENCE [LARGE SCALE GENOMIC DNA]</scope>
    <source>
        <strain evidence="4">cv. AG2017</strain>
        <tissue evidence="3">Leaf</tissue>
    </source>
</reference>
<feature type="coiled-coil region" evidence="1">
    <location>
        <begin position="195"/>
        <end position="225"/>
    </location>
</feature>
<feature type="region of interest" description="Disordered" evidence="2">
    <location>
        <begin position="15"/>
        <end position="46"/>
    </location>
</feature>
<dbReference type="SUPFAM" id="SSF57889">
    <property type="entry name" value="Cysteine-rich domain"/>
    <property type="match status" value="1"/>
</dbReference>
<evidence type="ECO:0000256" key="1">
    <source>
        <dbReference type="SAM" id="Coils"/>
    </source>
</evidence>
<accession>A0A2I0I2F9</accession>
<keyword evidence="4" id="KW-1185">Reference proteome</keyword>
<evidence type="ECO:0000313" key="3">
    <source>
        <dbReference type="EMBL" id="PKI38155.1"/>
    </source>
</evidence>
<feature type="compositionally biased region" description="Polar residues" evidence="2">
    <location>
        <begin position="18"/>
        <end position="29"/>
    </location>
</feature>
<dbReference type="PANTHER" id="PTHR32410">
    <property type="entry name" value="CYSTEINE/HISTIDINE-RICH C1 DOMAIN FAMILY PROTEIN"/>
    <property type="match status" value="1"/>
</dbReference>
<dbReference type="InterPro" id="IPR053192">
    <property type="entry name" value="Vacuole_Formation_Reg"/>
</dbReference>